<dbReference type="Proteomes" id="UP000695562">
    <property type="component" value="Unassembled WGS sequence"/>
</dbReference>
<dbReference type="OrthoDB" id="10533193at2759"/>
<organism evidence="1 2">
    <name type="scientific">Polysphondylium violaceum</name>
    <dbReference type="NCBI Taxonomy" id="133409"/>
    <lineage>
        <taxon>Eukaryota</taxon>
        <taxon>Amoebozoa</taxon>
        <taxon>Evosea</taxon>
        <taxon>Eumycetozoa</taxon>
        <taxon>Dictyostelia</taxon>
        <taxon>Dictyosteliales</taxon>
        <taxon>Dictyosteliaceae</taxon>
        <taxon>Polysphondylium</taxon>
    </lineage>
</organism>
<comment type="caution">
    <text evidence="1">The sequence shown here is derived from an EMBL/GenBank/DDBJ whole genome shotgun (WGS) entry which is preliminary data.</text>
</comment>
<evidence type="ECO:0000313" key="2">
    <source>
        <dbReference type="Proteomes" id="UP000695562"/>
    </source>
</evidence>
<dbReference type="EMBL" id="AJWJ01000719">
    <property type="protein sequence ID" value="KAF2069205.1"/>
    <property type="molecule type" value="Genomic_DNA"/>
</dbReference>
<sequence>MNFNKYSVLLTTLKLKGPLTRPNLWNLVKDTQLFSGATHMKCKMDILLGQDRITKKCITKTDKKGKLIQDKFVYSFAEHERNVLPEPLVERIKSIIDVDVKTNN</sequence>
<reference evidence="1" key="1">
    <citation type="submission" date="2020-01" db="EMBL/GenBank/DDBJ databases">
        <title>Development of genomics and gene disruption for Polysphondylium violaceum indicates a role for the polyketide synthase stlB in stalk morphogenesis.</title>
        <authorList>
            <person name="Narita B."/>
            <person name="Kawabe Y."/>
            <person name="Kin K."/>
            <person name="Saito T."/>
            <person name="Gibbs R."/>
            <person name="Kuspa A."/>
            <person name="Muzny D."/>
            <person name="Queller D."/>
            <person name="Richards S."/>
            <person name="Strassman J."/>
            <person name="Sucgang R."/>
            <person name="Worley K."/>
            <person name="Schaap P."/>
        </authorList>
    </citation>
    <scope>NUCLEOTIDE SEQUENCE</scope>
    <source>
        <strain evidence="1">QSvi11</strain>
    </source>
</reference>
<accession>A0A8J4PK07</accession>
<name>A0A8J4PK07_9MYCE</name>
<proteinExistence type="predicted"/>
<dbReference type="AlphaFoldDB" id="A0A8J4PK07"/>
<evidence type="ECO:0000313" key="1">
    <source>
        <dbReference type="EMBL" id="KAF2069205.1"/>
    </source>
</evidence>
<protein>
    <submittedName>
        <fullName evidence="1">Uncharacterized protein</fullName>
    </submittedName>
</protein>
<keyword evidence="2" id="KW-1185">Reference proteome</keyword>
<gene>
    <name evidence="1" type="ORF">CYY_009479</name>
</gene>